<feature type="domain" description="Myb-like" evidence="1">
    <location>
        <begin position="408"/>
        <end position="458"/>
    </location>
</feature>
<dbReference type="PANTHER" id="PTHR45614">
    <property type="entry name" value="MYB PROTEIN-RELATED"/>
    <property type="match status" value="1"/>
</dbReference>
<protein>
    <submittedName>
        <fullName evidence="3">2974_t:CDS:1</fullName>
    </submittedName>
</protein>
<gene>
    <name evidence="3" type="ORF">PBRASI_LOCUS7056</name>
</gene>
<dbReference type="EMBL" id="CAJVPI010001021">
    <property type="protein sequence ID" value="CAG8589632.1"/>
    <property type="molecule type" value="Genomic_DNA"/>
</dbReference>
<reference evidence="3" key="1">
    <citation type="submission" date="2021-06" db="EMBL/GenBank/DDBJ databases">
        <authorList>
            <person name="Kallberg Y."/>
            <person name="Tangrot J."/>
            <person name="Rosling A."/>
        </authorList>
    </citation>
    <scope>NUCLEOTIDE SEQUENCE</scope>
    <source>
        <strain evidence="3">BR232B</strain>
    </source>
</reference>
<feature type="domain" description="Myb-like" evidence="1">
    <location>
        <begin position="112"/>
        <end position="154"/>
    </location>
</feature>
<dbReference type="InterPro" id="IPR009057">
    <property type="entry name" value="Homeodomain-like_sf"/>
</dbReference>
<evidence type="ECO:0000259" key="1">
    <source>
        <dbReference type="PROSITE" id="PS50090"/>
    </source>
</evidence>
<dbReference type="InterPro" id="IPR017930">
    <property type="entry name" value="Myb_dom"/>
</dbReference>
<evidence type="ECO:0000313" key="4">
    <source>
        <dbReference type="Proteomes" id="UP000789739"/>
    </source>
</evidence>
<dbReference type="InterPro" id="IPR050560">
    <property type="entry name" value="MYB_TF"/>
</dbReference>
<organism evidence="3 4">
    <name type="scientific">Paraglomus brasilianum</name>
    <dbReference type="NCBI Taxonomy" id="144538"/>
    <lineage>
        <taxon>Eukaryota</taxon>
        <taxon>Fungi</taxon>
        <taxon>Fungi incertae sedis</taxon>
        <taxon>Mucoromycota</taxon>
        <taxon>Glomeromycotina</taxon>
        <taxon>Glomeromycetes</taxon>
        <taxon>Paraglomerales</taxon>
        <taxon>Paraglomeraceae</taxon>
        <taxon>Paraglomus</taxon>
    </lineage>
</organism>
<dbReference type="GO" id="GO:0000978">
    <property type="term" value="F:RNA polymerase II cis-regulatory region sequence-specific DNA binding"/>
    <property type="evidence" value="ECO:0007669"/>
    <property type="project" value="TreeGrafter"/>
</dbReference>
<sequence>MLRSFTRLCTSLYPQQLPFNFRVCTCNINCVRSHATLVDQVSAPLRELTARRRRQKEWTYVEKNALATLVRKFGGDWIRIAAEFIDKTPEDCYKQWANNRASSNAKYRVGRRYYSSRNRWTMEEKQKLLALILKYGKKWVIISEEFPNRSPAACAALAVKDKLTMVVPPDPYTQPNQTKWTSSETKLLNQLIKKHGRDLNAIATKFPGRTFKGILNYVRRHIDRLPALWDTDSYSLREIDPPWTKEEEELLIEMVNLFNNADLVSGYFYLKSRQGVRLKIKQLWEDGRICVDGNFGDNFCDANVGNSNNRKNNKDAETSTTSVDEDEELHDFFNSAEFYEHLQDVSLQTDYITKNDPAAPFVNWERMETANLIRLYSQHGPDWKHFAKLLPGRTAFSCKIRCYSLMTRRAKTNNRWSVKEAYMIREIAKHIGYRWDVLSKYLQGRSYAEYASRWTSKRTGIRFYDKMRLLPEDETNRINTILNRYGPDWGAIAELTGRHPTLLKAYVEIHPDLFPASAALKEKQFFSRRYSRWSSWEIKRVNDALREHGRNWVQVASKVPDRSLSAVRMFVQCHRELFSNYPINYRPSRPRWSNDEVQKLCQYVTQYGRRWRAVAECLPLRTPDACKRKHFEINHTECLTAIMLSRRRKMDSASTNTM</sequence>
<feature type="domain" description="HTH myb-type" evidence="2">
    <location>
        <begin position="117"/>
        <end position="155"/>
    </location>
</feature>
<dbReference type="AlphaFoldDB" id="A0A9N9C7X7"/>
<dbReference type="GO" id="GO:0000981">
    <property type="term" value="F:DNA-binding transcription factor activity, RNA polymerase II-specific"/>
    <property type="evidence" value="ECO:0007669"/>
    <property type="project" value="TreeGrafter"/>
</dbReference>
<feature type="domain" description="Myb-like" evidence="1">
    <location>
        <begin position="363"/>
        <end position="406"/>
    </location>
</feature>
<feature type="domain" description="HTH myb-type" evidence="2">
    <location>
        <begin position="589"/>
        <end position="638"/>
    </location>
</feature>
<dbReference type="SMART" id="SM00717">
    <property type="entry name" value="SANT"/>
    <property type="match status" value="8"/>
</dbReference>
<dbReference type="Gene3D" id="1.10.10.60">
    <property type="entry name" value="Homeodomain-like"/>
    <property type="match status" value="6"/>
</dbReference>
<comment type="caution">
    <text evidence="3">The sequence shown here is derived from an EMBL/GenBank/DDBJ whole genome shotgun (WGS) entry which is preliminary data.</text>
</comment>
<dbReference type="GO" id="GO:0005634">
    <property type="term" value="C:nucleus"/>
    <property type="evidence" value="ECO:0007669"/>
    <property type="project" value="TreeGrafter"/>
</dbReference>
<evidence type="ECO:0000259" key="2">
    <source>
        <dbReference type="PROSITE" id="PS51294"/>
    </source>
</evidence>
<accession>A0A9N9C7X7</accession>
<dbReference type="Proteomes" id="UP000789739">
    <property type="component" value="Unassembled WGS sequence"/>
</dbReference>
<feature type="domain" description="Myb-like" evidence="1">
    <location>
        <begin position="584"/>
        <end position="629"/>
    </location>
</feature>
<dbReference type="PROSITE" id="PS50090">
    <property type="entry name" value="MYB_LIKE"/>
    <property type="match status" value="5"/>
</dbReference>
<dbReference type="OrthoDB" id="2143914at2759"/>
<feature type="domain" description="Myb-like" evidence="1">
    <location>
        <begin position="50"/>
        <end position="100"/>
    </location>
</feature>
<dbReference type="InterPro" id="IPR001005">
    <property type="entry name" value="SANT/Myb"/>
</dbReference>
<feature type="domain" description="HTH myb-type" evidence="2">
    <location>
        <begin position="363"/>
        <end position="410"/>
    </location>
</feature>
<dbReference type="SUPFAM" id="SSF46689">
    <property type="entry name" value="Homeodomain-like"/>
    <property type="match status" value="5"/>
</dbReference>
<proteinExistence type="predicted"/>
<dbReference type="CDD" id="cd00167">
    <property type="entry name" value="SANT"/>
    <property type="match status" value="6"/>
</dbReference>
<dbReference type="PROSITE" id="PS51294">
    <property type="entry name" value="HTH_MYB"/>
    <property type="match status" value="3"/>
</dbReference>
<keyword evidence="4" id="KW-1185">Reference proteome</keyword>
<name>A0A9N9C7X7_9GLOM</name>
<dbReference type="Pfam" id="PF00249">
    <property type="entry name" value="Myb_DNA-binding"/>
    <property type="match status" value="5"/>
</dbReference>
<evidence type="ECO:0000313" key="3">
    <source>
        <dbReference type="EMBL" id="CAG8589632.1"/>
    </source>
</evidence>